<accession>A0A976FKW1</accession>
<proteinExistence type="predicted"/>
<dbReference type="EMBL" id="SHOA02000016">
    <property type="protein sequence ID" value="TDH68677.1"/>
    <property type="molecule type" value="Genomic_DNA"/>
</dbReference>
<dbReference type="GeneID" id="94344692"/>
<evidence type="ECO:0000313" key="2">
    <source>
        <dbReference type="EMBL" id="TDH68677.1"/>
    </source>
</evidence>
<dbReference type="Proteomes" id="UP000294530">
    <property type="component" value="Unassembled WGS sequence"/>
</dbReference>
<evidence type="ECO:0000313" key="3">
    <source>
        <dbReference type="Proteomes" id="UP000294530"/>
    </source>
</evidence>
<dbReference type="RefSeq" id="XP_067818176.1">
    <property type="nucleotide sequence ID" value="XM_067959021.1"/>
</dbReference>
<sequence>MNGRRAAWEPAMEQALMELFEKAREDSNLRTGRGIKARAWSDITTELNTRYKTSLFVEQLKSKYARLMMDYDLFKDIGGEEGSLSEEQWKAIIAARPENASRIRQFKEHGCAYVDVCRRIAATREEGKEGMPLIRKLKAERKPRMKRATSVMEAQAPLKKARTEDVGWTPERVEELLLFLYWKAKNDEEGSKEEELTPQGWANVLMELNNVCSATFTEQEIKDKYVKLIERYHQFKHATGFSGDLASIPKDEMDWERLIRERPGHYTELEELKDLGGFPYVEVCSLITGDTLPHGMGTINVSDFLATGVLQLPTMNAIPSQPQSANAIASAQASLSANALSYLLPATTSLVTSMATNGQQGPAGSVKGGSGATAVFSQELHDNLNMFLKTATAYLVMLINDHNSSGAAAQL</sequence>
<dbReference type="PANTHER" id="PTHR46929">
    <property type="entry name" value="EXPRESSED PROTEIN"/>
    <property type="match status" value="1"/>
</dbReference>
<reference evidence="2 3" key="1">
    <citation type="journal article" date="2021" name="Genome Biol.">
        <title>AFLAP: assembly-free linkage analysis pipeline using k-mers from genome sequencing data.</title>
        <authorList>
            <person name="Fletcher K."/>
            <person name="Zhang L."/>
            <person name="Gil J."/>
            <person name="Han R."/>
            <person name="Cavanaugh K."/>
            <person name="Michelmore R."/>
        </authorList>
    </citation>
    <scope>NUCLEOTIDE SEQUENCE [LARGE SCALE GENOMIC DNA]</scope>
    <source>
        <strain evidence="2 3">SF5</strain>
    </source>
</reference>
<dbReference type="InterPro" id="IPR024752">
    <property type="entry name" value="Myb/SANT-like_dom"/>
</dbReference>
<dbReference type="OrthoDB" id="117342at2759"/>
<gene>
    <name evidence="2" type="ORF">CCR75_000916</name>
</gene>
<dbReference type="PANTHER" id="PTHR46929:SF3">
    <property type="entry name" value="MYB_SANT-LIKE DOMAIN-CONTAINING PROTEIN"/>
    <property type="match status" value="1"/>
</dbReference>
<protein>
    <recommendedName>
        <fullName evidence="1">Myb/SANT-like domain-containing protein</fullName>
    </recommendedName>
</protein>
<keyword evidence="3" id="KW-1185">Reference proteome</keyword>
<dbReference type="Pfam" id="PF12776">
    <property type="entry name" value="Myb_DNA-bind_3"/>
    <property type="match status" value="1"/>
</dbReference>
<evidence type="ECO:0000259" key="1">
    <source>
        <dbReference type="Pfam" id="PF12776"/>
    </source>
</evidence>
<dbReference type="AlphaFoldDB" id="A0A976FKW1"/>
<dbReference type="KEGG" id="blac:94344692"/>
<organism evidence="2 3">
    <name type="scientific">Bremia lactucae</name>
    <name type="common">Lettuce downy mildew</name>
    <dbReference type="NCBI Taxonomy" id="4779"/>
    <lineage>
        <taxon>Eukaryota</taxon>
        <taxon>Sar</taxon>
        <taxon>Stramenopiles</taxon>
        <taxon>Oomycota</taxon>
        <taxon>Peronosporomycetes</taxon>
        <taxon>Peronosporales</taxon>
        <taxon>Peronosporaceae</taxon>
        <taxon>Bremia</taxon>
    </lineage>
</organism>
<name>A0A976FKW1_BRELC</name>
<comment type="caution">
    <text evidence="2">The sequence shown here is derived from an EMBL/GenBank/DDBJ whole genome shotgun (WGS) entry which is preliminary data.</text>
</comment>
<feature type="domain" description="Myb/SANT-like" evidence="1">
    <location>
        <begin position="8"/>
        <end position="82"/>
    </location>
</feature>